<dbReference type="HAMAP" id="MF_01875">
    <property type="entry name" value="Prokaryotic_Ku"/>
    <property type="match status" value="1"/>
</dbReference>
<keyword evidence="3" id="KW-0227">DNA damage</keyword>
<dbReference type="PANTHER" id="PTHR41251:SF1">
    <property type="entry name" value="NON-HOMOLOGOUS END JOINING PROTEIN KU"/>
    <property type="match status" value="1"/>
</dbReference>
<dbReference type="CDD" id="cd00789">
    <property type="entry name" value="KU_like"/>
    <property type="match status" value="1"/>
</dbReference>
<dbReference type="InterPro" id="IPR016194">
    <property type="entry name" value="SPOC-like_C_dom_sf"/>
</dbReference>
<dbReference type="EMBL" id="BAAAQN010000007">
    <property type="protein sequence ID" value="GAA2021450.1"/>
    <property type="molecule type" value="Genomic_DNA"/>
</dbReference>
<proteinExistence type="inferred from homology"/>
<dbReference type="InterPro" id="IPR009187">
    <property type="entry name" value="Prok_Ku"/>
</dbReference>
<feature type="compositionally biased region" description="Low complexity" evidence="4">
    <location>
        <begin position="307"/>
        <end position="319"/>
    </location>
</feature>
<accession>A0ABP5F9G9</accession>
<feature type="region of interest" description="Disordered" evidence="4">
    <location>
        <begin position="1"/>
        <end position="26"/>
    </location>
</feature>
<organism evidence="6 7">
    <name type="scientific">Catenulispora yoronensis</name>
    <dbReference type="NCBI Taxonomy" id="450799"/>
    <lineage>
        <taxon>Bacteria</taxon>
        <taxon>Bacillati</taxon>
        <taxon>Actinomycetota</taxon>
        <taxon>Actinomycetes</taxon>
        <taxon>Catenulisporales</taxon>
        <taxon>Catenulisporaceae</taxon>
        <taxon>Catenulispora</taxon>
    </lineage>
</organism>
<dbReference type="SMART" id="SM00559">
    <property type="entry name" value="Ku78"/>
    <property type="match status" value="1"/>
</dbReference>
<comment type="function">
    <text evidence="3">With LigD forms a non-homologous end joining (NHEJ) DNA repair enzyme, which repairs dsDNA breaks with reduced fidelity. Binds linear dsDNA with 5'- and 3'- overhangs but not closed circular dsDNA nor ssDNA. Recruits and stimulates the ligase activity of LigD.</text>
</comment>
<comment type="similarity">
    <text evidence="3">Belongs to the prokaryotic Ku family.</text>
</comment>
<keyword evidence="1 3" id="KW-0238">DNA-binding</keyword>
<feature type="compositionally biased region" description="Basic and acidic residues" evidence="4">
    <location>
        <begin position="278"/>
        <end position="304"/>
    </location>
</feature>
<evidence type="ECO:0000313" key="7">
    <source>
        <dbReference type="Proteomes" id="UP001500751"/>
    </source>
</evidence>
<evidence type="ECO:0000256" key="1">
    <source>
        <dbReference type="ARBA" id="ARBA00023125"/>
    </source>
</evidence>
<dbReference type="Proteomes" id="UP001500751">
    <property type="component" value="Unassembled WGS sequence"/>
</dbReference>
<dbReference type="NCBIfam" id="TIGR02772">
    <property type="entry name" value="Ku_bact"/>
    <property type="match status" value="1"/>
</dbReference>
<evidence type="ECO:0000259" key="5">
    <source>
        <dbReference type="SMART" id="SM00559"/>
    </source>
</evidence>
<gene>
    <name evidence="3" type="primary">ku</name>
    <name evidence="6" type="ORF">GCM10009839_18110</name>
</gene>
<dbReference type="PIRSF" id="PIRSF006493">
    <property type="entry name" value="Prok_Ku"/>
    <property type="match status" value="1"/>
</dbReference>
<dbReference type="SUPFAM" id="SSF100939">
    <property type="entry name" value="SPOC domain-like"/>
    <property type="match status" value="1"/>
</dbReference>
<comment type="subunit">
    <text evidence="3">Homodimer. Interacts with LigD.</text>
</comment>
<dbReference type="PANTHER" id="PTHR41251">
    <property type="entry name" value="NON-HOMOLOGOUS END JOINING PROTEIN KU"/>
    <property type="match status" value="1"/>
</dbReference>
<evidence type="ECO:0000256" key="3">
    <source>
        <dbReference type="HAMAP-Rule" id="MF_01875"/>
    </source>
</evidence>
<sequence>MFDCDADAGPPVARLDGRPETGAMPSSKVWSGSISFGLVNVPVGLYSATEDKSVHFHRYHEEDGGRIRQKRVCEVDGEELATEDIARGYELPDGDTVVMTDADFEGLPVPTLKAITVEAFVPEEQIDPIMFSSSYYLVPDKAGARAYALLRDAIEKAGKTALVKIAIRERERLAAIRVREEILVLETMYWPDEIRPAVDIPESDPKRDEVAAAQALIDQMTVDFDPEQYTDHYREALLEAIEAKAKGREVITPPAPKDDEGGAKVLDLMAALKASVEQAKKTREEPPAEPKKRAPAHPKGEKKAAKSAKPAKTAKTAKSAARKSA</sequence>
<keyword evidence="3" id="KW-0234">DNA repair</keyword>
<dbReference type="Gene3D" id="2.40.290.10">
    <property type="match status" value="1"/>
</dbReference>
<protein>
    <recommendedName>
        <fullName evidence="3">Non-homologous end joining protein Ku</fullName>
    </recommendedName>
</protein>
<dbReference type="Pfam" id="PF02735">
    <property type="entry name" value="Ku"/>
    <property type="match status" value="1"/>
</dbReference>
<keyword evidence="7" id="KW-1185">Reference proteome</keyword>
<comment type="caution">
    <text evidence="6">The sequence shown here is derived from an EMBL/GenBank/DDBJ whole genome shotgun (WGS) entry which is preliminary data.</text>
</comment>
<evidence type="ECO:0000256" key="4">
    <source>
        <dbReference type="SAM" id="MobiDB-lite"/>
    </source>
</evidence>
<keyword evidence="2 3" id="KW-0233">DNA recombination</keyword>
<name>A0ABP5F9G9_9ACTN</name>
<evidence type="ECO:0000256" key="2">
    <source>
        <dbReference type="ARBA" id="ARBA00023172"/>
    </source>
</evidence>
<reference evidence="7" key="1">
    <citation type="journal article" date="2019" name="Int. J. Syst. Evol. Microbiol.">
        <title>The Global Catalogue of Microorganisms (GCM) 10K type strain sequencing project: providing services to taxonomists for standard genome sequencing and annotation.</title>
        <authorList>
            <consortium name="The Broad Institute Genomics Platform"/>
            <consortium name="The Broad Institute Genome Sequencing Center for Infectious Disease"/>
            <person name="Wu L."/>
            <person name="Ma J."/>
        </authorList>
    </citation>
    <scope>NUCLEOTIDE SEQUENCE [LARGE SCALE GENOMIC DNA]</scope>
    <source>
        <strain evidence="7">JCM 16014</strain>
    </source>
</reference>
<dbReference type="InterPro" id="IPR006164">
    <property type="entry name" value="DNA_bd_Ku70/Ku80"/>
</dbReference>
<evidence type="ECO:0000313" key="6">
    <source>
        <dbReference type="EMBL" id="GAA2021450.1"/>
    </source>
</evidence>
<feature type="region of interest" description="Disordered" evidence="4">
    <location>
        <begin position="274"/>
        <end position="325"/>
    </location>
</feature>
<feature type="domain" description="Ku" evidence="5">
    <location>
        <begin position="77"/>
        <end position="206"/>
    </location>
</feature>